<evidence type="ECO:0000256" key="3">
    <source>
        <dbReference type="ARBA" id="ARBA00023125"/>
    </source>
</evidence>
<keyword evidence="4" id="KW-0804">Transcription</keyword>
<dbReference type="Pfam" id="PF01486">
    <property type="entry name" value="K-box"/>
    <property type="match status" value="1"/>
</dbReference>
<dbReference type="EMBL" id="GISG01087024">
    <property type="protein sequence ID" value="MBA4633485.1"/>
    <property type="molecule type" value="Transcribed_RNA"/>
</dbReference>
<evidence type="ECO:0000259" key="7">
    <source>
        <dbReference type="PROSITE" id="PS51297"/>
    </source>
</evidence>
<dbReference type="CDD" id="cd00265">
    <property type="entry name" value="MADS_MEF2_like"/>
    <property type="match status" value="1"/>
</dbReference>
<dbReference type="PROSITE" id="PS51297">
    <property type="entry name" value="K_BOX"/>
    <property type="match status" value="1"/>
</dbReference>
<dbReference type="InterPro" id="IPR002100">
    <property type="entry name" value="TF_MADSbox"/>
</dbReference>
<dbReference type="PROSITE" id="PS50066">
    <property type="entry name" value="MADS_BOX_2"/>
    <property type="match status" value="1"/>
</dbReference>
<dbReference type="GO" id="GO:0045944">
    <property type="term" value="P:positive regulation of transcription by RNA polymerase II"/>
    <property type="evidence" value="ECO:0007669"/>
    <property type="project" value="InterPro"/>
</dbReference>
<dbReference type="InterPro" id="IPR033896">
    <property type="entry name" value="MEF2-like_N"/>
</dbReference>
<dbReference type="GO" id="GO:0046983">
    <property type="term" value="F:protein dimerization activity"/>
    <property type="evidence" value="ECO:0007669"/>
    <property type="project" value="InterPro"/>
</dbReference>
<reference evidence="8" key="1">
    <citation type="journal article" date="2013" name="J. Plant Res.">
        <title>Effect of fungi and light on seed germination of three Opuntia species from semiarid lands of central Mexico.</title>
        <authorList>
            <person name="Delgado-Sanchez P."/>
            <person name="Jimenez-Bremont J.F."/>
            <person name="Guerrero-Gonzalez Mde L."/>
            <person name="Flores J."/>
        </authorList>
    </citation>
    <scope>NUCLEOTIDE SEQUENCE</scope>
    <source>
        <tissue evidence="8">Cladode</tissue>
    </source>
</reference>
<evidence type="ECO:0000256" key="5">
    <source>
        <dbReference type="ARBA" id="ARBA00023242"/>
    </source>
</evidence>
<keyword evidence="3" id="KW-0238">DNA-binding</keyword>
<dbReference type="InterPro" id="IPR002487">
    <property type="entry name" value="TF_Kbox"/>
</dbReference>
<keyword evidence="5" id="KW-0539">Nucleus</keyword>
<evidence type="ECO:0000313" key="8">
    <source>
        <dbReference type="EMBL" id="MBA4633485.1"/>
    </source>
</evidence>
<dbReference type="SUPFAM" id="SSF55455">
    <property type="entry name" value="SRF-like"/>
    <property type="match status" value="1"/>
</dbReference>
<evidence type="ECO:0000256" key="4">
    <source>
        <dbReference type="ARBA" id="ARBA00023163"/>
    </source>
</evidence>
<evidence type="ECO:0000256" key="1">
    <source>
        <dbReference type="ARBA" id="ARBA00004123"/>
    </source>
</evidence>
<protein>
    <recommendedName>
        <fullName evidence="9">MADS-box domain-containing protein</fullName>
    </recommendedName>
</protein>
<dbReference type="Gene3D" id="3.40.1810.10">
    <property type="entry name" value="Transcription factor, MADS-box"/>
    <property type="match status" value="1"/>
</dbReference>
<comment type="subcellular location">
    <subcellularLocation>
        <location evidence="1">Nucleus</location>
    </subcellularLocation>
</comment>
<sequence>MGRGKVQLKRIENPVHRQVTFCKRRAGLLKKAKELSVLCDADIGVFIFSAQGKLYELATEGTMQGLIERYMKCTKGFEAESEAANTIEKQVMDTKDEVNMMKHEIKLLEKGLWSMIGGGEGTMKVDELHALEKQLESWIHHIRTTKMNIMSQEIQVLRNKEGVLRAANKYLQQKVEEQHAFFDLEPLMMTNIPYPLTIPNQVYQY</sequence>
<accession>A0A7C9D8K7</accession>
<name>A0A7C9D8K7_OPUST</name>
<feature type="domain" description="K-box" evidence="7">
    <location>
        <begin position="91"/>
        <end position="181"/>
    </location>
</feature>
<dbReference type="GO" id="GO:0003700">
    <property type="term" value="F:DNA-binding transcription factor activity"/>
    <property type="evidence" value="ECO:0007669"/>
    <property type="project" value="InterPro"/>
</dbReference>
<dbReference type="Pfam" id="PF00319">
    <property type="entry name" value="SRF-TF"/>
    <property type="match status" value="1"/>
</dbReference>
<dbReference type="InterPro" id="IPR036879">
    <property type="entry name" value="TF_MADSbox_sf"/>
</dbReference>
<dbReference type="AlphaFoldDB" id="A0A7C9D8K7"/>
<feature type="domain" description="MADS-box" evidence="6">
    <location>
        <begin position="1"/>
        <end position="61"/>
    </location>
</feature>
<organism evidence="8">
    <name type="scientific">Opuntia streptacantha</name>
    <name type="common">Prickly pear cactus</name>
    <name type="synonym">Opuntia cardona</name>
    <dbReference type="NCBI Taxonomy" id="393608"/>
    <lineage>
        <taxon>Eukaryota</taxon>
        <taxon>Viridiplantae</taxon>
        <taxon>Streptophyta</taxon>
        <taxon>Embryophyta</taxon>
        <taxon>Tracheophyta</taxon>
        <taxon>Spermatophyta</taxon>
        <taxon>Magnoliopsida</taxon>
        <taxon>eudicotyledons</taxon>
        <taxon>Gunneridae</taxon>
        <taxon>Pentapetalae</taxon>
        <taxon>Caryophyllales</taxon>
        <taxon>Cactineae</taxon>
        <taxon>Cactaceae</taxon>
        <taxon>Opuntioideae</taxon>
        <taxon>Opuntia</taxon>
    </lineage>
</organism>
<evidence type="ECO:0000259" key="6">
    <source>
        <dbReference type="PROSITE" id="PS50066"/>
    </source>
</evidence>
<evidence type="ECO:0008006" key="9">
    <source>
        <dbReference type="Google" id="ProtNLM"/>
    </source>
</evidence>
<dbReference type="GO" id="GO:0005634">
    <property type="term" value="C:nucleus"/>
    <property type="evidence" value="ECO:0007669"/>
    <property type="project" value="UniProtKB-SubCell"/>
</dbReference>
<evidence type="ECO:0000256" key="2">
    <source>
        <dbReference type="ARBA" id="ARBA00023015"/>
    </source>
</evidence>
<dbReference type="PANTHER" id="PTHR48019">
    <property type="entry name" value="SERUM RESPONSE FACTOR HOMOLOG"/>
    <property type="match status" value="1"/>
</dbReference>
<reference evidence="8" key="2">
    <citation type="submission" date="2020-07" db="EMBL/GenBank/DDBJ databases">
        <authorList>
            <person name="Vera ALvarez R."/>
            <person name="Arias-Moreno D.M."/>
            <person name="Jimenez-Jacinto V."/>
            <person name="Jimenez-Bremont J.F."/>
            <person name="Swaminathan K."/>
            <person name="Moose S.P."/>
            <person name="Guerrero-Gonzalez M.L."/>
            <person name="Marino-Ramirez L."/>
            <person name="Landsman D."/>
            <person name="Rodriguez-Kessler M."/>
            <person name="Delgado-Sanchez P."/>
        </authorList>
    </citation>
    <scope>NUCLEOTIDE SEQUENCE</scope>
    <source>
        <tissue evidence="8">Cladode</tissue>
    </source>
</reference>
<keyword evidence="2" id="KW-0805">Transcription regulation</keyword>
<dbReference type="SMART" id="SM00432">
    <property type="entry name" value="MADS"/>
    <property type="match status" value="1"/>
</dbReference>
<dbReference type="PRINTS" id="PR00404">
    <property type="entry name" value="MADSDOMAIN"/>
</dbReference>
<dbReference type="InterPro" id="IPR050142">
    <property type="entry name" value="MADS-box/MEF2_TF"/>
</dbReference>
<proteinExistence type="predicted"/>
<dbReference type="GO" id="GO:0000977">
    <property type="term" value="F:RNA polymerase II transcription regulatory region sequence-specific DNA binding"/>
    <property type="evidence" value="ECO:0007669"/>
    <property type="project" value="InterPro"/>
</dbReference>